<evidence type="ECO:0000313" key="1">
    <source>
        <dbReference type="EMBL" id="TGM12552.1"/>
    </source>
</evidence>
<keyword evidence="4" id="KW-1185">Reference proteome</keyword>
<dbReference type="Proteomes" id="UP000298057">
    <property type="component" value="Unassembled WGS sequence"/>
</dbReference>
<name>A0A5F2C2M5_9LEPT</name>
<evidence type="ECO:0000313" key="2">
    <source>
        <dbReference type="EMBL" id="TGM20176.1"/>
    </source>
</evidence>
<dbReference type="Proteomes" id="UP000297832">
    <property type="component" value="Unassembled WGS sequence"/>
</dbReference>
<dbReference type="AlphaFoldDB" id="A0A5F2C2M5"/>
<evidence type="ECO:0000313" key="4">
    <source>
        <dbReference type="Proteomes" id="UP000298057"/>
    </source>
</evidence>
<sequence length="246" mass="28625">MKNTRIAIICLVLLAEFLSFCGIDKSKNSIGNPLPVLVLIEEPGFRSNIIPTSPQFILYDDGSVIYTKRKNEYQYAKISKDVFKELIPRDSFKSLKDYYDASDTTDLGSTSIKYLEDGNTYFVNVYADLQFENDRKRVPEDFLLTYDKILKQSENNGNLWIPNSIEIRFFGVSGSFKNPIKWPTKIPFVVKNKMDGTQVIYVEGKNCSEFIEFARKFKKGQVISFYGNTLSLHYRYIFPYEEMWMK</sequence>
<reference evidence="3 4" key="2">
    <citation type="journal article" date="2019" name="PLoS Negl. Trop. Dis.">
        <title>Revisiting the worldwide diversity of Leptospira species in the environment.</title>
        <authorList>
            <person name="Vincent A.T."/>
            <person name="Schiettekatte O."/>
            <person name="Bourhy P."/>
            <person name="Veyrier F.J."/>
            <person name="Picardeau M."/>
        </authorList>
    </citation>
    <scope>NUCLEOTIDE SEQUENCE [LARGE SCALE GENOMIC DNA]</scope>
    <source>
        <strain evidence="1 3">201702405</strain>
        <strain evidence="4">201702406</strain>
    </source>
</reference>
<protein>
    <submittedName>
        <fullName evidence="1">Uncharacterized protein</fullName>
    </submittedName>
</protein>
<dbReference type="EMBL" id="RQGU01000099">
    <property type="protein sequence ID" value="TGM20176.1"/>
    <property type="molecule type" value="Genomic_DNA"/>
</dbReference>
<dbReference type="RefSeq" id="WP_135627468.1">
    <property type="nucleotide sequence ID" value="NZ_RQGU01000099.1"/>
</dbReference>
<proteinExistence type="predicted"/>
<dbReference type="EMBL" id="RQGV01000017">
    <property type="protein sequence ID" value="TGM12552.1"/>
    <property type="molecule type" value="Genomic_DNA"/>
</dbReference>
<evidence type="ECO:0000313" key="3">
    <source>
        <dbReference type="Proteomes" id="UP000297832"/>
    </source>
</evidence>
<reference evidence="2" key="1">
    <citation type="submission" date="2018-10" db="EMBL/GenBank/DDBJ databases">
        <authorList>
            <person name="Vincent A.T."/>
            <person name="Schiettekatte O."/>
            <person name="Bourhy P."/>
            <person name="Veyrier F.J."/>
            <person name="Picardeau M."/>
        </authorList>
    </citation>
    <scope>NUCLEOTIDE SEQUENCE</scope>
    <source>
        <strain evidence="2">201702406</strain>
    </source>
</reference>
<accession>A0A5F2C2M5</accession>
<gene>
    <name evidence="1" type="ORF">EHQ81_13510</name>
    <name evidence="2" type="ORF">EHQ82_10875</name>
</gene>
<organism evidence="1 3">
    <name type="scientific">Leptospira selangorensis</name>
    <dbReference type="NCBI Taxonomy" id="2484982"/>
    <lineage>
        <taxon>Bacteria</taxon>
        <taxon>Pseudomonadati</taxon>
        <taxon>Spirochaetota</taxon>
        <taxon>Spirochaetia</taxon>
        <taxon>Leptospirales</taxon>
        <taxon>Leptospiraceae</taxon>
        <taxon>Leptospira</taxon>
    </lineage>
</organism>
<comment type="caution">
    <text evidence="1">The sequence shown here is derived from an EMBL/GenBank/DDBJ whole genome shotgun (WGS) entry which is preliminary data.</text>
</comment>